<sequence>MTFLCFIMFRSEEDNQAKSACGESDAGINQRCVYTKDGQQICGLEIRNLCLQLQNGFWTSFFGSILMIATHVLFITILCVRRATKMGERKSTTRPLMASREANR</sequence>
<keyword evidence="1" id="KW-0812">Transmembrane</keyword>
<proteinExistence type="predicted"/>
<dbReference type="AlphaFoldDB" id="A0A2P6NGS6"/>
<keyword evidence="1" id="KW-1133">Transmembrane helix</keyword>
<organism evidence="2 3">
    <name type="scientific">Planoprotostelium fungivorum</name>
    <dbReference type="NCBI Taxonomy" id="1890364"/>
    <lineage>
        <taxon>Eukaryota</taxon>
        <taxon>Amoebozoa</taxon>
        <taxon>Evosea</taxon>
        <taxon>Variosea</taxon>
        <taxon>Cavosteliida</taxon>
        <taxon>Cavosteliaceae</taxon>
        <taxon>Planoprotostelium</taxon>
    </lineage>
</organism>
<reference evidence="2 3" key="1">
    <citation type="journal article" date="2018" name="Genome Biol. Evol.">
        <title>Multiple Roots of Fruiting Body Formation in Amoebozoa.</title>
        <authorList>
            <person name="Hillmann F."/>
            <person name="Forbes G."/>
            <person name="Novohradska S."/>
            <person name="Ferling I."/>
            <person name="Riege K."/>
            <person name="Groth M."/>
            <person name="Westermann M."/>
            <person name="Marz M."/>
            <person name="Spaller T."/>
            <person name="Winckler T."/>
            <person name="Schaap P."/>
            <person name="Glockner G."/>
        </authorList>
    </citation>
    <scope>NUCLEOTIDE SEQUENCE [LARGE SCALE GENOMIC DNA]</scope>
    <source>
        <strain evidence="2 3">Jena</strain>
    </source>
</reference>
<evidence type="ECO:0000313" key="2">
    <source>
        <dbReference type="EMBL" id="PRP83157.1"/>
    </source>
</evidence>
<evidence type="ECO:0000256" key="1">
    <source>
        <dbReference type="SAM" id="Phobius"/>
    </source>
</evidence>
<gene>
    <name evidence="2" type="ORF">PROFUN_09585</name>
</gene>
<keyword evidence="3" id="KW-1185">Reference proteome</keyword>
<evidence type="ECO:0000313" key="3">
    <source>
        <dbReference type="Proteomes" id="UP000241769"/>
    </source>
</evidence>
<dbReference type="Proteomes" id="UP000241769">
    <property type="component" value="Unassembled WGS sequence"/>
</dbReference>
<dbReference type="InParanoid" id="A0A2P6NGS6"/>
<name>A0A2P6NGS6_9EUKA</name>
<accession>A0A2P6NGS6</accession>
<dbReference type="EMBL" id="MDYQ01000088">
    <property type="protein sequence ID" value="PRP83157.1"/>
    <property type="molecule type" value="Genomic_DNA"/>
</dbReference>
<feature type="transmembrane region" description="Helical" evidence="1">
    <location>
        <begin position="57"/>
        <end position="80"/>
    </location>
</feature>
<keyword evidence="1" id="KW-0472">Membrane</keyword>
<comment type="caution">
    <text evidence="2">The sequence shown here is derived from an EMBL/GenBank/DDBJ whole genome shotgun (WGS) entry which is preliminary data.</text>
</comment>
<protein>
    <submittedName>
        <fullName evidence="2">Uncharacterized protein</fullName>
    </submittedName>
</protein>